<dbReference type="PRINTS" id="PR00035">
    <property type="entry name" value="HTHGNTR"/>
</dbReference>
<dbReference type="InterPro" id="IPR036388">
    <property type="entry name" value="WH-like_DNA-bd_sf"/>
</dbReference>
<dbReference type="Proteomes" id="UP000824164">
    <property type="component" value="Unassembled WGS sequence"/>
</dbReference>
<dbReference type="PANTHER" id="PTHR43537">
    <property type="entry name" value="TRANSCRIPTIONAL REGULATOR, GNTR FAMILY"/>
    <property type="match status" value="1"/>
</dbReference>
<dbReference type="EMBL" id="DVLT01000042">
    <property type="protein sequence ID" value="HIU02872.1"/>
    <property type="molecule type" value="Genomic_DNA"/>
</dbReference>
<dbReference type="InterPro" id="IPR011711">
    <property type="entry name" value="GntR_C"/>
</dbReference>
<dbReference type="InterPro" id="IPR008920">
    <property type="entry name" value="TF_FadR/GntR_C"/>
</dbReference>
<dbReference type="Pfam" id="PF00392">
    <property type="entry name" value="GntR"/>
    <property type="match status" value="1"/>
</dbReference>
<accession>A0A9D1HIQ0</accession>
<keyword evidence="1" id="KW-0805">Transcription regulation</keyword>
<dbReference type="GO" id="GO:0003700">
    <property type="term" value="F:DNA-binding transcription factor activity"/>
    <property type="evidence" value="ECO:0007669"/>
    <property type="project" value="InterPro"/>
</dbReference>
<dbReference type="AlphaFoldDB" id="A0A9D1HIQ0"/>
<evidence type="ECO:0000256" key="2">
    <source>
        <dbReference type="ARBA" id="ARBA00023125"/>
    </source>
</evidence>
<evidence type="ECO:0000313" key="5">
    <source>
        <dbReference type="EMBL" id="HIU02872.1"/>
    </source>
</evidence>
<keyword evidence="2" id="KW-0238">DNA-binding</keyword>
<dbReference type="InterPro" id="IPR000524">
    <property type="entry name" value="Tscrpt_reg_HTH_GntR"/>
</dbReference>
<protein>
    <submittedName>
        <fullName evidence="5">GntR family transcriptional regulator</fullName>
    </submittedName>
</protein>
<dbReference type="Pfam" id="PF07729">
    <property type="entry name" value="FCD"/>
    <property type="match status" value="1"/>
</dbReference>
<keyword evidence="3" id="KW-0804">Transcription</keyword>
<dbReference type="SUPFAM" id="SSF48008">
    <property type="entry name" value="GntR ligand-binding domain-like"/>
    <property type="match status" value="1"/>
</dbReference>
<name>A0A9D1HIQ0_9FIRM</name>
<dbReference type="Gene3D" id="1.20.120.530">
    <property type="entry name" value="GntR ligand-binding domain-like"/>
    <property type="match status" value="1"/>
</dbReference>
<reference evidence="5" key="1">
    <citation type="submission" date="2020-10" db="EMBL/GenBank/DDBJ databases">
        <authorList>
            <person name="Gilroy R."/>
        </authorList>
    </citation>
    <scope>NUCLEOTIDE SEQUENCE</scope>
    <source>
        <strain evidence="5">CHK187-14744</strain>
    </source>
</reference>
<evidence type="ECO:0000313" key="6">
    <source>
        <dbReference type="Proteomes" id="UP000824164"/>
    </source>
</evidence>
<dbReference type="SMART" id="SM00895">
    <property type="entry name" value="FCD"/>
    <property type="match status" value="1"/>
</dbReference>
<organism evidence="5 6">
    <name type="scientific">Candidatus Onthocola gallistercoris</name>
    <dbReference type="NCBI Taxonomy" id="2840876"/>
    <lineage>
        <taxon>Bacteria</taxon>
        <taxon>Bacillati</taxon>
        <taxon>Bacillota</taxon>
        <taxon>Bacilli</taxon>
        <taxon>Candidatus Onthocola</taxon>
    </lineage>
</organism>
<dbReference type="Gene3D" id="1.10.10.10">
    <property type="entry name" value="Winged helix-like DNA-binding domain superfamily/Winged helix DNA-binding domain"/>
    <property type="match status" value="1"/>
</dbReference>
<dbReference type="SUPFAM" id="SSF46785">
    <property type="entry name" value="Winged helix' DNA-binding domain"/>
    <property type="match status" value="1"/>
</dbReference>
<evidence type="ECO:0000256" key="1">
    <source>
        <dbReference type="ARBA" id="ARBA00023015"/>
    </source>
</evidence>
<reference evidence="5" key="2">
    <citation type="journal article" date="2021" name="PeerJ">
        <title>Extensive microbial diversity within the chicken gut microbiome revealed by metagenomics and culture.</title>
        <authorList>
            <person name="Gilroy R."/>
            <person name="Ravi A."/>
            <person name="Getino M."/>
            <person name="Pursley I."/>
            <person name="Horton D.L."/>
            <person name="Alikhan N.F."/>
            <person name="Baker D."/>
            <person name="Gharbi K."/>
            <person name="Hall N."/>
            <person name="Watson M."/>
            <person name="Adriaenssens E.M."/>
            <person name="Foster-Nyarko E."/>
            <person name="Jarju S."/>
            <person name="Secka A."/>
            <person name="Antonio M."/>
            <person name="Oren A."/>
            <person name="Chaudhuri R.R."/>
            <person name="La Ragione R."/>
            <person name="Hildebrand F."/>
            <person name="Pallen M.J."/>
        </authorList>
    </citation>
    <scope>NUCLEOTIDE SEQUENCE</scope>
    <source>
        <strain evidence="5">CHK187-14744</strain>
    </source>
</reference>
<dbReference type="CDD" id="cd07377">
    <property type="entry name" value="WHTH_GntR"/>
    <property type="match status" value="1"/>
</dbReference>
<dbReference type="PROSITE" id="PS50949">
    <property type="entry name" value="HTH_GNTR"/>
    <property type="match status" value="1"/>
</dbReference>
<evidence type="ECO:0000259" key="4">
    <source>
        <dbReference type="PROSITE" id="PS50949"/>
    </source>
</evidence>
<gene>
    <name evidence="5" type="ORF">IAB63_06420</name>
</gene>
<comment type="caution">
    <text evidence="5">The sequence shown here is derived from an EMBL/GenBank/DDBJ whole genome shotgun (WGS) entry which is preliminary data.</text>
</comment>
<dbReference type="SMART" id="SM00345">
    <property type="entry name" value="HTH_GNTR"/>
    <property type="match status" value="1"/>
</dbReference>
<feature type="domain" description="HTH gntR-type" evidence="4">
    <location>
        <begin position="7"/>
        <end position="74"/>
    </location>
</feature>
<sequence length="224" mass="26133">MREQLFKPLQQQAYDHIRKQILDHQLTYNQIYSESKLALEMGISRTPVRDAVHRLYQEGLVDIVPNKGFILHKMTEQDVMEIYEVRSAIEGYCARKAASDHTSPSVVKLISQLQSSLEKQKEIFESGQGVEVFADEDQYYHKILVEYSKNSTFQNQFGRYMYQLKLLACYSLRQPDRMFDTLAEHQKICEAIMDGDPGRAYQSVMMHMEAPLNMNLKSVYEESE</sequence>
<evidence type="ECO:0000256" key="3">
    <source>
        <dbReference type="ARBA" id="ARBA00023163"/>
    </source>
</evidence>
<dbReference type="GO" id="GO:0003677">
    <property type="term" value="F:DNA binding"/>
    <property type="evidence" value="ECO:0007669"/>
    <property type="project" value="UniProtKB-KW"/>
</dbReference>
<dbReference type="InterPro" id="IPR036390">
    <property type="entry name" value="WH_DNA-bd_sf"/>
</dbReference>
<dbReference type="PANTHER" id="PTHR43537:SF24">
    <property type="entry name" value="GLUCONATE OPERON TRANSCRIPTIONAL REPRESSOR"/>
    <property type="match status" value="1"/>
</dbReference>
<proteinExistence type="predicted"/>